<name>A0A7J7HC94_CAMSI</name>
<protein>
    <submittedName>
        <fullName evidence="2">Uncharacterized protein</fullName>
    </submittedName>
</protein>
<organism evidence="2 3">
    <name type="scientific">Camellia sinensis</name>
    <name type="common">Tea plant</name>
    <name type="synonym">Thea sinensis</name>
    <dbReference type="NCBI Taxonomy" id="4442"/>
    <lineage>
        <taxon>Eukaryota</taxon>
        <taxon>Viridiplantae</taxon>
        <taxon>Streptophyta</taxon>
        <taxon>Embryophyta</taxon>
        <taxon>Tracheophyta</taxon>
        <taxon>Spermatophyta</taxon>
        <taxon>Magnoliopsida</taxon>
        <taxon>eudicotyledons</taxon>
        <taxon>Gunneridae</taxon>
        <taxon>Pentapetalae</taxon>
        <taxon>asterids</taxon>
        <taxon>Ericales</taxon>
        <taxon>Theaceae</taxon>
        <taxon>Camellia</taxon>
    </lineage>
</organism>
<reference evidence="3" key="1">
    <citation type="journal article" date="2020" name="Nat. Commun.">
        <title>Genome assembly of wild tea tree DASZ reveals pedigree and selection history of tea varieties.</title>
        <authorList>
            <person name="Zhang W."/>
            <person name="Zhang Y."/>
            <person name="Qiu H."/>
            <person name="Guo Y."/>
            <person name="Wan H."/>
            <person name="Zhang X."/>
            <person name="Scossa F."/>
            <person name="Alseekh S."/>
            <person name="Zhang Q."/>
            <person name="Wang P."/>
            <person name="Xu L."/>
            <person name="Schmidt M.H."/>
            <person name="Jia X."/>
            <person name="Li D."/>
            <person name="Zhu A."/>
            <person name="Guo F."/>
            <person name="Chen W."/>
            <person name="Ni D."/>
            <person name="Usadel B."/>
            <person name="Fernie A.R."/>
            <person name="Wen W."/>
        </authorList>
    </citation>
    <scope>NUCLEOTIDE SEQUENCE [LARGE SCALE GENOMIC DNA]</scope>
    <source>
        <strain evidence="3">cv. G240</strain>
    </source>
</reference>
<feature type="compositionally biased region" description="Basic and acidic residues" evidence="1">
    <location>
        <begin position="21"/>
        <end position="34"/>
    </location>
</feature>
<feature type="region of interest" description="Disordered" evidence="1">
    <location>
        <begin position="21"/>
        <end position="43"/>
    </location>
</feature>
<gene>
    <name evidence="2" type="ORF">HYC85_012332</name>
</gene>
<dbReference type="EMBL" id="JACBKZ010000005">
    <property type="protein sequence ID" value="KAF5950339.1"/>
    <property type="molecule type" value="Genomic_DNA"/>
</dbReference>
<evidence type="ECO:0000256" key="1">
    <source>
        <dbReference type="SAM" id="MobiDB-lite"/>
    </source>
</evidence>
<evidence type="ECO:0000313" key="3">
    <source>
        <dbReference type="Proteomes" id="UP000593564"/>
    </source>
</evidence>
<accession>A0A7J7HC94</accession>
<keyword evidence="3" id="KW-1185">Reference proteome</keyword>
<dbReference type="Proteomes" id="UP000593564">
    <property type="component" value="Unassembled WGS sequence"/>
</dbReference>
<sequence>MNTLVKSATLGLSRRLDGYEPLDRRGEATGDDNRSGSWRTLKIEPQQRNTMTTSFSFRRERAMKRQIFLRTYKLGSINSPRGKSMCCREVKKVAVKVKSVVVSAAVSFVRFNSFASCNCRSAICASSPTRVRK</sequence>
<dbReference type="AlphaFoldDB" id="A0A7J7HC94"/>
<comment type="caution">
    <text evidence="2">The sequence shown here is derived from an EMBL/GenBank/DDBJ whole genome shotgun (WGS) entry which is preliminary data.</text>
</comment>
<proteinExistence type="predicted"/>
<reference evidence="2 3" key="2">
    <citation type="submission" date="2020-07" db="EMBL/GenBank/DDBJ databases">
        <title>Genome assembly of wild tea tree DASZ reveals pedigree and selection history of tea varieties.</title>
        <authorList>
            <person name="Zhang W."/>
        </authorList>
    </citation>
    <scope>NUCLEOTIDE SEQUENCE [LARGE SCALE GENOMIC DNA]</scope>
    <source>
        <strain evidence="3">cv. G240</strain>
        <tissue evidence="2">Leaf</tissue>
    </source>
</reference>
<evidence type="ECO:0000313" key="2">
    <source>
        <dbReference type="EMBL" id="KAF5950339.1"/>
    </source>
</evidence>